<comment type="caution">
    <text evidence="2">The sequence shown here is derived from an EMBL/GenBank/DDBJ whole genome shotgun (WGS) entry which is preliminary data.</text>
</comment>
<reference evidence="2" key="2">
    <citation type="submission" date="2023-06" db="EMBL/GenBank/DDBJ databases">
        <authorList>
            <consortium name="Lawrence Berkeley National Laboratory"/>
            <person name="Haridas S."/>
            <person name="Hensen N."/>
            <person name="Bonometti L."/>
            <person name="Westerberg I."/>
            <person name="Brannstrom I.O."/>
            <person name="Guillou S."/>
            <person name="Cros-Aarteil S."/>
            <person name="Calhoun S."/>
            <person name="Kuo A."/>
            <person name="Mondo S."/>
            <person name="Pangilinan J."/>
            <person name="Riley R."/>
            <person name="Labutti K."/>
            <person name="Andreopoulos B."/>
            <person name="Lipzen A."/>
            <person name="Chen C."/>
            <person name="Yanf M."/>
            <person name="Daum C."/>
            <person name="Ng V."/>
            <person name="Clum A."/>
            <person name="Steindorff A."/>
            <person name="Ohm R."/>
            <person name="Martin F."/>
            <person name="Silar P."/>
            <person name="Natvig D."/>
            <person name="Lalanne C."/>
            <person name="Gautier V."/>
            <person name="Ament-Velasquez S.L."/>
            <person name="Kruys A."/>
            <person name="Hutchinson M.I."/>
            <person name="Powell A.J."/>
            <person name="Barry K."/>
            <person name="Miller A.N."/>
            <person name="Grigoriev I.V."/>
            <person name="Debuchy R."/>
            <person name="Gladieux P."/>
            <person name="Thoren M.H."/>
            <person name="Johannesson H."/>
        </authorList>
    </citation>
    <scope>NUCLEOTIDE SEQUENCE</scope>
    <source>
        <strain evidence="2">CBS 118394</strain>
    </source>
</reference>
<keyword evidence="1" id="KW-0812">Transmembrane</keyword>
<gene>
    <name evidence="2" type="ORF">B0H66DRAFT_533777</name>
</gene>
<feature type="transmembrane region" description="Helical" evidence="1">
    <location>
        <begin position="32"/>
        <end position="58"/>
    </location>
</feature>
<protein>
    <submittedName>
        <fullName evidence="2">Uncharacterized protein</fullName>
    </submittedName>
</protein>
<keyword evidence="3" id="KW-1185">Reference proteome</keyword>
<keyword evidence="1" id="KW-1133">Transmembrane helix</keyword>
<feature type="transmembrane region" description="Helical" evidence="1">
    <location>
        <begin position="70"/>
        <end position="89"/>
    </location>
</feature>
<feature type="transmembrane region" description="Helical" evidence="1">
    <location>
        <begin position="208"/>
        <end position="231"/>
    </location>
</feature>
<reference evidence="2" key="1">
    <citation type="journal article" date="2023" name="Mol. Phylogenet. Evol.">
        <title>Genome-scale phylogeny and comparative genomics of the fungal order Sordariales.</title>
        <authorList>
            <person name="Hensen N."/>
            <person name="Bonometti L."/>
            <person name="Westerberg I."/>
            <person name="Brannstrom I.O."/>
            <person name="Guillou S."/>
            <person name="Cros-Aarteil S."/>
            <person name="Calhoun S."/>
            <person name="Haridas S."/>
            <person name="Kuo A."/>
            <person name="Mondo S."/>
            <person name="Pangilinan J."/>
            <person name="Riley R."/>
            <person name="LaButti K."/>
            <person name="Andreopoulos B."/>
            <person name="Lipzen A."/>
            <person name="Chen C."/>
            <person name="Yan M."/>
            <person name="Daum C."/>
            <person name="Ng V."/>
            <person name="Clum A."/>
            <person name="Steindorff A."/>
            <person name="Ohm R.A."/>
            <person name="Martin F."/>
            <person name="Silar P."/>
            <person name="Natvig D.O."/>
            <person name="Lalanne C."/>
            <person name="Gautier V."/>
            <person name="Ament-Velasquez S.L."/>
            <person name="Kruys A."/>
            <person name="Hutchinson M.I."/>
            <person name="Powell A.J."/>
            <person name="Barry K."/>
            <person name="Miller A.N."/>
            <person name="Grigoriev I.V."/>
            <person name="Debuchy R."/>
            <person name="Gladieux P."/>
            <person name="Hiltunen Thoren M."/>
            <person name="Johannesson H."/>
        </authorList>
    </citation>
    <scope>NUCLEOTIDE SEQUENCE</scope>
    <source>
        <strain evidence="2">CBS 118394</strain>
    </source>
</reference>
<accession>A0AAE0M4S7</accession>
<feature type="transmembrane region" description="Helical" evidence="1">
    <location>
        <begin position="162"/>
        <end position="188"/>
    </location>
</feature>
<name>A0AAE0M4S7_9PEZI</name>
<keyword evidence="1" id="KW-0472">Membrane</keyword>
<evidence type="ECO:0000313" key="2">
    <source>
        <dbReference type="EMBL" id="KAK3319277.1"/>
    </source>
</evidence>
<evidence type="ECO:0000256" key="1">
    <source>
        <dbReference type="SAM" id="Phobius"/>
    </source>
</evidence>
<proteinExistence type="predicted"/>
<sequence length="285" mass="32257">MAKEDPGLPLHRGSPAKKQEQFALPEIKNRGILVLVLVCIHAITSSILALPLAGLLWFTIPNFEGLFVKVYQVLYSTGIWADVLCIVYLRIRVRKARGMGEPPKPCTTISDAIKLPGWKPLALYYMWIWDMYFTFLERHPLRRPCPSPKKDTTMKRCCIQSLFVCLAYVFCVLIVGAFVSIFILLKWWDPLVMDIAGNEPVPWWLAGLWTTMAVAVIGLLGELGILCLVYLRTHDDGFRLRSPPCVFEVEQGDALNVYLIVAFYVLGLSKGLLKKACRWDGDKPL</sequence>
<organism evidence="2 3">
    <name type="scientific">Apodospora peruviana</name>
    <dbReference type="NCBI Taxonomy" id="516989"/>
    <lineage>
        <taxon>Eukaryota</taxon>
        <taxon>Fungi</taxon>
        <taxon>Dikarya</taxon>
        <taxon>Ascomycota</taxon>
        <taxon>Pezizomycotina</taxon>
        <taxon>Sordariomycetes</taxon>
        <taxon>Sordariomycetidae</taxon>
        <taxon>Sordariales</taxon>
        <taxon>Lasiosphaeriaceae</taxon>
        <taxon>Apodospora</taxon>
    </lineage>
</organism>
<evidence type="ECO:0000313" key="3">
    <source>
        <dbReference type="Proteomes" id="UP001283341"/>
    </source>
</evidence>
<dbReference type="AlphaFoldDB" id="A0AAE0M4S7"/>
<dbReference type="Proteomes" id="UP001283341">
    <property type="component" value="Unassembled WGS sequence"/>
</dbReference>
<dbReference type="EMBL" id="JAUEDM010000004">
    <property type="protein sequence ID" value="KAK3319277.1"/>
    <property type="molecule type" value="Genomic_DNA"/>
</dbReference>